<evidence type="ECO:0000259" key="5">
    <source>
        <dbReference type="Pfam" id="PF00174"/>
    </source>
</evidence>
<feature type="domain" description="Oxidoreductase molybdopterin-binding" evidence="5">
    <location>
        <begin position="161"/>
        <end position="342"/>
    </location>
</feature>
<dbReference type="EMBL" id="CABT02000002">
    <property type="protein sequence ID" value="CCC07108.1"/>
    <property type="molecule type" value="Genomic_DNA"/>
</dbReference>
<protein>
    <submittedName>
        <fullName evidence="7">WGS project CABT00000000 data, contig 2.2</fullName>
    </submittedName>
</protein>
<dbReference type="GO" id="GO:0006790">
    <property type="term" value="P:sulfur compound metabolic process"/>
    <property type="evidence" value="ECO:0007669"/>
    <property type="project" value="TreeGrafter"/>
</dbReference>
<dbReference type="PANTHER" id="PTHR19372:SF6">
    <property type="entry name" value="SULFITE OXIDASE"/>
    <property type="match status" value="1"/>
</dbReference>
<dbReference type="Gene3D" id="3.90.420.10">
    <property type="entry name" value="Oxidoreductase, molybdopterin-binding domain"/>
    <property type="match status" value="1"/>
</dbReference>
<dbReference type="SUPFAM" id="SSF56524">
    <property type="entry name" value="Oxidoreductase molybdopterin-binding domain"/>
    <property type="match status" value="1"/>
</dbReference>
<dbReference type="OMA" id="GHVWYAV"/>
<dbReference type="SUPFAM" id="SSF81296">
    <property type="entry name" value="E set domains"/>
    <property type="match status" value="1"/>
</dbReference>
<dbReference type="GO" id="GO:0008482">
    <property type="term" value="F:sulfite oxidase activity"/>
    <property type="evidence" value="ECO:0007669"/>
    <property type="project" value="TreeGrafter"/>
</dbReference>
<name>F7VMC8_SORMK</name>
<dbReference type="GO" id="GO:0020037">
    <property type="term" value="F:heme binding"/>
    <property type="evidence" value="ECO:0007669"/>
    <property type="project" value="TreeGrafter"/>
</dbReference>
<comment type="cofactor">
    <cofactor evidence="1">
        <name>Mo-molybdopterin</name>
        <dbReference type="ChEBI" id="CHEBI:71302"/>
    </cofactor>
</comment>
<dbReference type="InterPro" id="IPR000572">
    <property type="entry name" value="OxRdtase_Mopterin-bd_dom"/>
</dbReference>
<dbReference type="AlphaFoldDB" id="F7VMC8"/>
<dbReference type="STRING" id="771870.F7VMC8"/>
<sequence length="543" mass="62419">MAPAEPNAIPFRPKGEIPYFEEEREGWKGYIEWEKHPEKKKQVEEVLKQYDFPDPPEFQFVPLPKTNPILTGERFKQYHYATGLGHLVDISWQYVLKEKAADMTHVLQFPYNGEPPRSKSAGVHHPCREKNALSNQELRYIQDRLVSTEITRNEDFFVRNHGGVPEIDPEKYYLEIEGLVKNPQRLTLKDLQDESKFPRQTNVVSLQCSGTRRLEQIHQYPGDGDELINAPWAEGAIGAARWTGVSLKKVIKYCGGLKDDAMHIELFGADTYFKKGKVYNYVVSVPWRKVKINEVLLAWEMNGEPLPKLHGFPLRAVVFGYIGARSCKWLYKIRGIKDPSEAPVQRKEYLYYTPQIGKQNALYSNGFSIQDMPVSSAIISPKDMDVITHDGKVKLKGWAYSGGGHWPIRVEVSPDGGAIWYEVPTENMSTKYYYAWRLWEIELPLDPEGWLEFCVRTWDSALNTQPTYVRSAWNWDLHVTSSCHRIKIYSINRSKPATAARLKALEENGLSITPITKPLALELETDEQYQASMGEQHGREPLE</sequence>
<dbReference type="Pfam" id="PF00174">
    <property type="entry name" value="Oxidored_molyb"/>
    <property type="match status" value="1"/>
</dbReference>
<dbReference type="Gene3D" id="2.60.40.650">
    <property type="match status" value="1"/>
</dbReference>
<keyword evidence="2" id="KW-0500">Molybdenum</keyword>
<dbReference type="eggNOG" id="KOG0535">
    <property type="taxonomic scope" value="Eukaryota"/>
</dbReference>
<dbReference type="PRINTS" id="PR00407">
    <property type="entry name" value="EUMOPTERIN"/>
</dbReference>
<keyword evidence="8" id="KW-1185">Reference proteome</keyword>
<keyword evidence="3" id="KW-0479">Metal-binding</keyword>
<evidence type="ECO:0000313" key="7">
    <source>
        <dbReference type="EMBL" id="CCC07108.1"/>
    </source>
</evidence>
<dbReference type="Pfam" id="PF03404">
    <property type="entry name" value="Mo-co_dimer"/>
    <property type="match status" value="1"/>
</dbReference>
<dbReference type="InterPro" id="IPR036374">
    <property type="entry name" value="OxRdtase_Mopterin-bd_sf"/>
</dbReference>
<dbReference type="OrthoDB" id="10051395at2759"/>
<gene>
    <name evidence="7" type="ORF">SMAC_01132</name>
</gene>
<dbReference type="InParanoid" id="F7VMC8"/>
<feature type="domain" description="Moybdenum cofactor oxidoreductase dimerisation" evidence="6">
    <location>
        <begin position="368"/>
        <end position="489"/>
    </location>
</feature>
<reference evidence="7 8" key="1">
    <citation type="journal article" date="2010" name="PLoS Genet.">
        <title>De novo assembly of a 40 Mb eukaryotic genome from short sequence reads: Sordaria macrospora, a model organism for fungal morphogenesis.</title>
        <authorList>
            <person name="Nowrousian M."/>
            <person name="Stajich J."/>
            <person name="Chu M."/>
            <person name="Engh I."/>
            <person name="Espagne E."/>
            <person name="Halliday K."/>
            <person name="Kamerewerd J."/>
            <person name="Kempken F."/>
            <person name="Knab B."/>
            <person name="Kuo H.C."/>
            <person name="Osiewacz H.D."/>
            <person name="Poeggeler S."/>
            <person name="Read N."/>
            <person name="Seiler S."/>
            <person name="Smith K."/>
            <person name="Zickler D."/>
            <person name="Kueck U."/>
            <person name="Freitag M."/>
        </authorList>
    </citation>
    <scope>NUCLEOTIDE SEQUENCE [LARGE SCALE GENOMIC DNA]</scope>
    <source>
        <strain evidence="8">ATCC MYA-333 / DSM 997 / K(L3346) / K-hell</strain>
        <tissue evidence="7">Mycelium</tissue>
    </source>
</reference>
<evidence type="ECO:0000256" key="4">
    <source>
        <dbReference type="ARBA" id="ARBA00023002"/>
    </source>
</evidence>
<evidence type="ECO:0000256" key="1">
    <source>
        <dbReference type="ARBA" id="ARBA00001924"/>
    </source>
</evidence>
<dbReference type="VEuPathDB" id="FungiDB:SMAC_01132"/>
<comment type="caution">
    <text evidence="7">The sequence shown here is derived from an EMBL/GenBank/DDBJ whole genome shotgun (WGS) entry which is preliminary data.</text>
</comment>
<evidence type="ECO:0000259" key="6">
    <source>
        <dbReference type="Pfam" id="PF03404"/>
    </source>
</evidence>
<dbReference type="Proteomes" id="UP000001881">
    <property type="component" value="Unassembled WGS sequence"/>
</dbReference>
<evidence type="ECO:0000313" key="8">
    <source>
        <dbReference type="Proteomes" id="UP000001881"/>
    </source>
</evidence>
<dbReference type="HOGENOM" id="CLU_030575_0_0_1"/>
<dbReference type="InterPro" id="IPR008335">
    <property type="entry name" value="Mopterin_OxRdtase_euk"/>
</dbReference>
<dbReference type="InterPro" id="IPR005066">
    <property type="entry name" value="MoCF_OxRdtse_dimer"/>
</dbReference>
<evidence type="ECO:0000256" key="3">
    <source>
        <dbReference type="ARBA" id="ARBA00022723"/>
    </source>
</evidence>
<dbReference type="FunFam" id="3.90.420.10:FF:000002">
    <property type="entry name" value="sulfite oxidase, mitochondrial"/>
    <property type="match status" value="1"/>
</dbReference>
<dbReference type="GO" id="GO:0043546">
    <property type="term" value="F:molybdopterin cofactor binding"/>
    <property type="evidence" value="ECO:0007669"/>
    <property type="project" value="TreeGrafter"/>
</dbReference>
<evidence type="ECO:0000256" key="2">
    <source>
        <dbReference type="ARBA" id="ARBA00022505"/>
    </source>
</evidence>
<proteinExistence type="predicted"/>
<accession>F7VMC8</accession>
<dbReference type="GO" id="GO:0030151">
    <property type="term" value="F:molybdenum ion binding"/>
    <property type="evidence" value="ECO:0007669"/>
    <property type="project" value="InterPro"/>
</dbReference>
<dbReference type="InterPro" id="IPR014756">
    <property type="entry name" value="Ig_E-set"/>
</dbReference>
<organism evidence="7 8">
    <name type="scientific">Sordaria macrospora (strain ATCC MYA-333 / DSM 997 / K(L3346) / K-hell)</name>
    <dbReference type="NCBI Taxonomy" id="771870"/>
    <lineage>
        <taxon>Eukaryota</taxon>
        <taxon>Fungi</taxon>
        <taxon>Dikarya</taxon>
        <taxon>Ascomycota</taxon>
        <taxon>Pezizomycotina</taxon>
        <taxon>Sordariomycetes</taxon>
        <taxon>Sordariomycetidae</taxon>
        <taxon>Sordariales</taxon>
        <taxon>Sordariaceae</taxon>
        <taxon>Sordaria</taxon>
    </lineage>
</organism>
<keyword evidence="4" id="KW-0560">Oxidoreductase</keyword>
<dbReference type="GO" id="GO:0005739">
    <property type="term" value="C:mitochondrion"/>
    <property type="evidence" value="ECO:0007669"/>
    <property type="project" value="TreeGrafter"/>
</dbReference>
<dbReference type="PANTHER" id="PTHR19372">
    <property type="entry name" value="SULFITE REDUCTASE"/>
    <property type="match status" value="1"/>
</dbReference>
<dbReference type="FunFam" id="2.60.40.650:FF:000008">
    <property type="entry name" value="Molybdopterin binding oxidoreductase"/>
    <property type="match status" value="1"/>
</dbReference>
<dbReference type="CDD" id="cd02110">
    <property type="entry name" value="SO_family_Moco_dimer"/>
    <property type="match status" value="1"/>
</dbReference>